<sequence length="275" mass="31114">MFKNYDNHNDCIPFVAEGFDLVPKMDGMAGVLKLQAYHCDGIVCLFHGQNFILCNLAIKEVLFLPLWQTFLARFFVIKEWDSDMIAESMTTKLLYLGVLNVLQTPEANCTSLTVWRESVALFFFPGTRRNPRSIEIWAVMNEGLDGVGGNYTVIKELVIEPLAIIACPVAFWKHDEIVMKSRKGKLVSYNICSRKLRNLSTHSVKAHWTRRDDEIDSWSISDCYRNAIAMPQQCCSSEELTLKAHADSSFALQLAVVHLPILSKHHSCEVATILG</sequence>
<evidence type="ECO:0000313" key="1">
    <source>
        <dbReference type="EMBL" id="GMN43947.1"/>
    </source>
</evidence>
<accession>A0AA88D6Z0</accession>
<organism evidence="1 2">
    <name type="scientific">Ficus carica</name>
    <name type="common">Common fig</name>
    <dbReference type="NCBI Taxonomy" id="3494"/>
    <lineage>
        <taxon>Eukaryota</taxon>
        <taxon>Viridiplantae</taxon>
        <taxon>Streptophyta</taxon>
        <taxon>Embryophyta</taxon>
        <taxon>Tracheophyta</taxon>
        <taxon>Spermatophyta</taxon>
        <taxon>Magnoliopsida</taxon>
        <taxon>eudicotyledons</taxon>
        <taxon>Gunneridae</taxon>
        <taxon>Pentapetalae</taxon>
        <taxon>rosids</taxon>
        <taxon>fabids</taxon>
        <taxon>Rosales</taxon>
        <taxon>Moraceae</taxon>
        <taxon>Ficeae</taxon>
        <taxon>Ficus</taxon>
    </lineage>
</organism>
<dbReference type="Proteomes" id="UP001187192">
    <property type="component" value="Unassembled WGS sequence"/>
</dbReference>
<dbReference type="EMBL" id="BTGU01000017">
    <property type="protein sequence ID" value="GMN43947.1"/>
    <property type="molecule type" value="Genomic_DNA"/>
</dbReference>
<name>A0AA88D6Z0_FICCA</name>
<dbReference type="AlphaFoldDB" id="A0AA88D6Z0"/>
<comment type="caution">
    <text evidence="1">The sequence shown here is derived from an EMBL/GenBank/DDBJ whole genome shotgun (WGS) entry which is preliminary data.</text>
</comment>
<evidence type="ECO:0000313" key="2">
    <source>
        <dbReference type="Proteomes" id="UP001187192"/>
    </source>
</evidence>
<protein>
    <submittedName>
        <fullName evidence="1">Uncharacterized protein</fullName>
    </submittedName>
</protein>
<gene>
    <name evidence="1" type="ORF">TIFTF001_013145</name>
</gene>
<reference evidence="1" key="1">
    <citation type="submission" date="2023-07" db="EMBL/GenBank/DDBJ databases">
        <title>draft genome sequence of fig (Ficus carica).</title>
        <authorList>
            <person name="Takahashi T."/>
            <person name="Nishimura K."/>
        </authorList>
    </citation>
    <scope>NUCLEOTIDE SEQUENCE</scope>
</reference>
<proteinExistence type="predicted"/>
<keyword evidence="2" id="KW-1185">Reference proteome</keyword>